<accession>A0A8J2LRP2</accession>
<reference evidence="1" key="1">
    <citation type="submission" date="2021-06" db="EMBL/GenBank/DDBJ databases">
        <authorList>
            <person name="Hodson N. C."/>
            <person name="Mongue J. A."/>
            <person name="Jaron S. K."/>
        </authorList>
    </citation>
    <scope>NUCLEOTIDE SEQUENCE</scope>
</reference>
<sequence>MSLHKHRDTFELQCLQCYFNTTAHRTKHTPSSINIRCSLVWSVKIYEIVFPIRRVFQFEIPPDTLVGISYEEDCD</sequence>
<evidence type="ECO:0000313" key="2">
    <source>
        <dbReference type="Proteomes" id="UP000708208"/>
    </source>
</evidence>
<comment type="caution">
    <text evidence="1">The sequence shown here is derived from an EMBL/GenBank/DDBJ whole genome shotgun (WGS) entry which is preliminary data.</text>
</comment>
<dbReference type="Proteomes" id="UP000708208">
    <property type="component" value="Unassembled WGS sequence"/>
</dbReference>
<dbReference type="AlphaFoldDB" id="A0A8J2LRP2"/>
<evidence type="ECO:0000313" key="1">
    <source>
        <dbReference type="EMBL" id="CAG7826835.1"/>
    </source>
</evidence>
<proteinExistence type="predicted"/>
<gene>
    <name evidence="1" type="ORF">AFUS01_LOCUS36870</name>
</gene>
<keyword evidence="2" id="KW-1185">Reference proteome</keyword>
<dbReference type="EMBL" id="CAJVCH010541294">
    <property type="protein sequence ID" value="CAG7826835.1"/>
    <property type="molecule type" value="Genomic_DNA"/>
</dbReference>
<name>A0A8J2LRP2_9HEXA</name>
<protein>
    <submittedName>
        <fullName evidence="1">Uncharacterized protein</fullName>
    </submittedName>
</protein>
<organism evidence="1 2">
    <name type="scientific">Allacma fusca</name>
    <dbReference type="NCBI Taxonomy" id="39272"/>
    <lineage>
        <taxon>Eukaryota</taxon>
        <taxon>Metazoa</taxon>
        <taxon>Ecdysozoa</taxon>
        <taxon>Arthropoda</taxon>
        <taxon>Hexapoda</taxon>
        <taxon>Collembola</taxon>
        <taxon>Symphypleona</taxon>
        <taxon>Sminthuridae</taxon>
        <taxon>Allacma</taxon>
    </lineage>
</organism>